<keyword evidence="7 15" id="KW-0472">Membrane</keyword>
<dbReference type="PANTHER" id="PTHR18945">
    <property type="entry name" value="NEUROTRANSMITTER GATED ION CHANNEL"/>
    <property type="match status" value="1"/>
</dbReference>
<feature type="region of interest" description="Disordered" evidence="14">
    <location>
        <begin position="490"/>
        <end position="535"/>
    </location>
</feature>
<dbReference type="InterPro" id="IPR036734">
    <property type="entry name" value="Neur_chan_lig-bd_sf"/>
</dbReference>
<dbReference type="InterPro" id="IPR006202">
    <property type="entry name" value="Neur_chan_lig-bd"/>
</dbReference>
<name>A0A2R2MKB7_LINAN</name>
<dbReference type="Gene3D" id="2.70.170.10">
    <property type="entry name" value="Neurotransmitter-gated ion-channel ligand-binding domain"/>
    <property type="match status" value="1"/>
</dbReference>
<dbReference type="PRINTS" id="PR00254">
    <property type="entry name" value="NICOTINICR"/>
</dbReference>
<evidence type="ECO:0000256" key="16">
    <source>
        <dbReference type="SAM" id="SignalP"/>
    </source>
</evidence>
<evidence type="ECO:0000256" key="5">
    <source>
        <dbReference type="ARBA" id="ARBA00023018"/>
    </source>
</evidence>
<dbReference type="Gene3D" id="1.20.58.390">
    <property type="entry name" value="Neurotransmitter-gated ion-channel transmembrane domain"/>
    <property type="match status" value="1"/>
</dbReference>
<keyword evidence="6" id="KW-0406">Ion transport</keyword>
<dbReference type="InterPro" id="IPR036719">
    <property type="entry name" value="Neuro-gated_channel_TM_sf"/>
</dbReference>
<keyword evidence="11" id="KW-1071">Ligand-gated ion channel</keyword>
<keyword evidence="12" id="KW-0407">Ion channel</keyword>
<evidence type="ECO:0000256" key="11">
    <source>
        <dbReference type="ARBA" id="ARBA00023286"/>
    </source>
</evidence>
<dbReference type="InterPro" id="IPR006201">
    <property type="entry name" value="Neur_channel"/>
</dbReference>
<feature type="transmembrane region" description="Helical" evidence="15">
    <location>
        <begin position="579"/>
        <end position="601"/>
    </location>
</feature>
<evidence type="ECO:0000256" key="10">
    <source>
        <dbReference type="ARBA" id="ARBA00023180"/>
    </source>
</evidence>
<dbReference type="PRINTS" id="PR00252">
    <property type="entry name" value="NRIONCHANNEL"/>
</dbReference>
<dbReference type="GO" id="GO:0004888">
    <property type="term" value="F:transmembrane signaling receptor activity"/>
    <property type="evidence" value="ECO:0007669"/>
    <property type="project" value="InterPro"/>
</dbReference>
<dbReference type="Pfam" id="PF02931">
    <property type="entry name" value="Neur_chan_LBD"/>
    <property type="match status" value="1"/>
</dbReference>
<evidence type="ECO:0000256" key="2">
    <source>
        <dbReference type="ARBA" id="ARBA00022475"/>
    </source>
</evidence>
<evidence type="ECO:0000256" key="3">
    <source>
        <dbReference type="ARBA" id="ARBA00022692"/>
    </source>
</evidence>
<dbReference type="CDD" id="cd18997">
    <property type="entry name" value="LGIC_ECD_nAChR"/>
    <property type="match status" value="1"/>
</dbReference>
<keyword evidence="2" id="KW-1003">Cell membrane</keyword>
<dbReference type="GeneID" id="106164865"/>
<evidence type="ECO:0000256" key="7">
    <source>
        <dbReference type="ARBA" id="ARBA00023136"/>
    </source>
</evidence>
<accession>A0A2R2MKB7</accession>
<dbReference type="Pfam" id="PF02932">
    <property type="entry name" value="Neur_chan_memb"/>
    <property type="match status" value="1"/>
</dbReference>
<comment type="subcellular location">
    <subcellularLocation>
        <location evidence="13">Synaptic cell membrane</location>
        <topology evidence="13">Multi-pass membrane protein</topology>
    </subcellularLocation>
</comment>
<feature type="domain" description="Neurotransmitter-gated ion-channel ligand-binding" evidence="17">
    <location>
        <begin position="27"/>
        <end position="244"/>
    </location>
</feature>
<feature type="chain" id="PRO_5015199553" evidence="16">
    <location>
        <begin position="23"/>
        <end position="627"/>
    </location>
</feature>
<dbReference type="FunFam" id="1.20.58.390:FF:000043">
    <property type="entry name" value="AcetylCholine Receptor"/>
    <property type="match status" value="1"/>
</dbReference>
<evidence type="ECO:0000259" key="18">
    <source>
        <dbReference type="Pfam" id="PF02932"/>
    </source>
</evidence>
<keyword evidence="9 20" id="KW-0675">Receptor</keyword>
<dbReference type="RefSeq" id="XP_023930645.1">
    <property type="nucleotide sequence ID" value="XM_024074877.1"/>
</dbReference>
<dbReference type="OrthoDB" id="5975154at2759"/>
<evidence type="ECO:0000256" key="13">
    <source>
        <dbReference type="ARBA" id="ARBA00034099"/>
    </source>
</evidence>
<feature type="transmembrane region" description="Helical" evidence="15">
    <location>
        <begin position="245"/>
        <end position="270"/>
    </location>
</feature>
<keyword evidence="3 15" id="KW-0812">Transmembrane</keyword>
<evidence type="ECO:0000256" key="6">
    <source>
        <dbReference type="ARBA" id="ARBA00023065"/>
    </source>
</evidence>
<dbReference type="GO" id="GO:0022848">
    <property type="term" value="F:acetylcholine-gated monoatomic cation-selective channel activity"/>
    <property type="evidence" value="ECO:0007669"/>
    <property type="project" value="InterPro"/>
</dbReference>
<sequence length="627" mass="71890">MGPFAILITVQALFFLTTNVAGRVPAEQQLYKDLMQGYEKAVRPVVNSSHTVHVSLKLQIIQIVDLDERQQVLTTKVSIDQYWVDEHLNWDPDEYNGVRKIRVSAQEIWLPDTFIYNNADQTSGFMNGTFVQVDSSGRVFWPVPMQLKSSCMVNNNKESNKVEVNYFPFDDQLCVIQFGSWIYSAKVISFDIPEDSSGTDLSTYEDDSEFILKSVKVKHSQSSGNGGRPEVHPDLVYILHIQRRFFYYIFNIVIPCVMLSSLTLFTFWLPAASGEKVALGLSVFVAFSMFMLRIAENVPATSHSVPLISVYLTTVMTMTSVSVILGVLMINLFQRGVKVRTAPKWVKTLALTYLAKLLRMEGDIRDFRRKNLMRLIQLCKLRSHNPGRVMSIKTPSRRSSMRSSGNSFKTTSCNSLHTIPNSDAHACSTSQSEEQHIGGSGAQKTLDRRYSKKDAQSPNSDSEEDESGEAVWILRSELEEYEKKLEEKRVRRQMRKQRRLRQQQQPNQRSSMYLKPSSALSDINDNTGSVEEPPSEEHIVENIISSSEMRFMYKKAFGRLMRKEIVVEWQCISIVLDRFMFWVYLVATIATYIVIFVVVVYTKPNLQEKISQIHEYPSSRYRDFMDG</sequence>
<feature type="transmembrane region" description="Helical" evidence="15">
    <location>
        <begin position="277"/>
        <end position="295"/>
    </location>
</feature>
<dbReference type="InterPro" id="IPR038050">
    <property type="entry name" value="Neuro_actylchol_rec"/>
</dbReference>
<evidence type="ECO:0000256" key="14">
    <source>
        <dbReference type="SAM" id="MobiDB-lite"/>
    </source>
</evidence>
<evidence type="ECO:0000259" key="17">
    <source>
        <dbReference type="Pfam" id="PF02931"/>
    </source>
</evidence>
<evidence type="ECO:0000256" key="4">
    <source>
        <dbReference type="ARBA" id="ARBA00022989"/>
    </source>
</evidence>
<keyword evidence="5" id="KW-0770">Synapse</keyword>
<feature type="compositionally biased region" description="Polar residues" evidence="14">
    <location>
        <begin position="405"/>
        <end position="432"/>
    </location>
</feature>
<evidence type="ECO:0000313" key="19">
    <source>
        <dbReference type="Proteomes" id="UP000085678"/>
    </source>
</evidence>
<keyword evidence="4 15" id="KW-1133">Transmembrane helix</keyword>
<evidence type="ECO:0000256" key="9">
    <source>
        <dbReference type="ARBA" id="ARBA00023170"/>
    </source>
</evidence>
<reference evidence="20" key="2">
    <citation type="submission" date="2025-08" db="UniProtKB">
        <authorList>
            <consortium name="RefSeq"/>
        </authorList>
    </citation>
    <scope>IDENTIFICATION</scope>
</reference>
<proteinExistence type="predicted"/>
<evidence type="ECO:0000256" key="8">
    <source>
        <dbReference type="ARBA" id="ARBA00023157"/>
    </source>
</evidence>
<evidence type="ECO:0000313" key="20">
    <source>
        <dbReference type="RefSeq" id="XP_023930645.1"/>
    </source>
</evidence>
<dbReference type="Proteomes" id="UP000085678">
    <property type="component" value="Unplaced"/>
</dbReference>
<keyword evidence="8" id="KW-1015">Disulfide bond</keyword>
<keyword evidence="16" id="KW-0732">Signal</keyword>
<dbReference type="SUPFAM" id="SSF90112">
    <property type="entry name" value="Neurotransmitter-gated ion-channel transmembrane pore"/>
    <property type="match status" value="1"/>
</dbReference>
<organism evidence="19 20">
    <name type="scientific">Lingula anatina</name>
    <name type="common">Brachiopod</name>
    <name type="synonym">Lingula unguis</name>
    <dbReference type="NCBI Taxonomy" id="7574"/>
    <lineage>
        <taxon>Eukaryota</taxon>
        <taxon>Metazoa</taxon>
        <taxon>Spiralia</taxon>
        <taxon>Lophotrochozoa</taxon>
        <taxon>Brachiopoda</taxon>
        <taxon>Linguliformea</taxon>
        <taxon>Lingulata</taxon>
        <taxon>Lingulida</taxon>
        <taxon>Linguloidea</taxon>
        <taxon>Lingulidae</taxon>
        <taxon>Lingula</taxon>
    </lineage>
</organism>
<keyword evidence="19" id="KW-1185">Reference proteome</keyword>
<dbReference type="InterPro" id="IPR002394">
    <property type="entry name" value="Nicotinic_acetylcholine_rcpt"/>
</dbReference>
<protein>
    <submittedName>
        <fullName evidence="20">Neuronal acetylcholine receptor subunit alpha-10 isoform X2</fullName>
    </submittedName>
</protein>
<feature type="transmembrane region" description="Helical" evidence="15">
    <location>
        <begin position="307"/>
        <end position="330"/>
    </location>
</feature>
<keyword evidence="1" id="KW-0813">Transport</keyword>
<feature type="signal peptide" evidence="16">
    <location>
        <begin position="1"/>
        <end position="22"/>
    </location>
</feature>
<feature type="compositionally biased region" description="Basic and acidic residues" evidence="14">
    <location>
        <begin position="445"/>
        <end position="455"/>
    </location>
</feature>
<keyword evidence="10" id="KW-0325">Glycoprotein</keyword>
<evidence type="ECO:0000256" key="12">
    <source>
        <dbReference type="ARBA" id="ARBA00023303"/>
    </source>
</evidence>
<dbReference type="SUPFAM" id="SSF63712">
    <property type="entry name" value="Nicotinic receptor ligand binding domain-like"/>
    <property type="match status" value="1"/>
</dbReference>
<dbReference type="FunFam" id="2.70.170.10:FF:000028">
    <property type="entry name" value="AcetylCholine Receptor"/>
    <property type="match status" value="1"/>
</dbReference>
<feature type="domain" description="Neurotransmitter-gated ion-channel transmembrane" evidence="18">
    <location>
        <begin position="252"/>
        <end position="596"/>
    </location>
</feature>
<evidence type="ECO:0000256" key="1">
    <source>
        <dbReference type="ARBA" id="ARBA00022448"/>
    </source>
</evidence>
<dbReference type="CDD" id="cd19051">
    <property type="entry name" value="LGIC_TM_cation"/>
    <property type="match status" value="1"/>
</dbReference>
<feature type="compositionally biased region" description="Polar residues" evidence="14">
    <location>
        <begin position="518"/>
        <end position="529"/>
    </location>
</feature>
<dbReference type="AlphaFoldDB" id="A0A2R2MKB7"/>
<feature type="compositionally biased region" description="Basic residues" evidence="14">
    <location>
        <begin position="490"/>
        <end position="501"/>
    </location>
</feature>
<evidence type="ECO:0000256" key="15">
    <source>
        <dbReference type="SAM" id="Phobius"/>
    </source>
</evidence>
<dbReference type="InterPro" id="IPR006029">
    <property type="entry name" value="Neurotrans-gated_channel_TM"/>
</dbReference>
<feature type="region of interest" description="Disordered" evidence="14">
    <location>
        <begin position="387"/>
        <end position="469"/>
    </location>
</feature>
<gene>
    <name evidence="20" type="primary">LOC106164865</name>
</gene>
<dbReference type="GO" id="GO:0045211">
    <property type="term" value="C:postsynaptic membrane"/>
    <property type="evidence" value="ECO:0007669"/>
    <property type="project" value="InterPro"/>
</dbReference>
<reference evidence="20" key="1">
    <citation type="journal article" date="2015" name="Nat. Commun.">
        <title>The Lingula genome provides insights into brachiopod evolution and the origin of phosphate biomineralization.</title>
        <authorList>
            <person name="Luo Y.J."/>
            <person name="Takeuchi T."/>
            <person name="Koyanagi R."/>
            <person name="Yamada L."/>
            <person name="Kanda M."/>
            <person name="Khalturina M."/>
            <person name="Fujie M."/>
            <person name="Yamasaki S.I."/>
            <person name="Endo K."/>
            <person name="Satoh N."/>
        </authorList>
    </citation>
    <scope>NUCLEOTIDE SEQUENCE</scope>
</reference>